<protein>
    <submittedName>
        <fullName evidence="1">Uncharacterized protein</fullName>
    </submittedName>
</protein>
<gene>
    <name evidence="1" type="ORF">KCG35_24585</name>
</gene>
<dbReference type="EMBL" id="JAGSOY010000187">
    <property type="protein sequence ID" value="MBU2714229.1"/>
    <property type="molecule type" value="Genomic_DNA"/>
</dbReference>
<accession>A0ABS5ZJG0</accession>
<name>A0ABS5ZJG0_9GAMM</name>
<dbReference type="Proteomes" id="UP000690515">
    <property type="component" value="Unassembled WGS sequence"/>
</dbReference>
<sequence length="274" mass="31604">MITKYVVLSLNVRSGHVKLLVNGFPFNELETVSGVSTMPINSYLIDGENELQFVFLPSIVIPNSLEKPSGFSVAGSIYFLDPDGKKKNIAEFQLDDDDSEFDDENKQAIAQVSFVQHEYDISPWRDQFQEIHENEYDDIRQYVLKIADVVNRGDLDEFLKMISLNLQVGPVMHKVSDEEFRNELMKPVREIIEKGNIKQKILPEEIILESYMESKFVSAKIQPDYTQDFNKEYDLDPKEDKVIDVVEAKYDEKNRLSITVSIVKIAGKYFVFLL</sequence>
<keyword evidence="2" id="KW-1185">Reference proteome</keyword>
<dbReference type="RefSeq" id="WP_215822493.1">
    <property type="nucleotide sequence ID" value="NZ_JAGSOY010000187.1"/>
</dbReference>
<proteinExistence type="predicted"/>
<comment type="caution">
    <text evidence="1">The sequence shown here is derived from an EMBL/GenBank/DDBJ whole genome shotgun (WGS) entry which is preliminary data.</text>
</comment>
<evidence type="ECO:0000313" key="2">
    <source>
        <dbReference type="Proteomes" id="UP000690515"/>
    </source>
</evidence>
<organism evidence="1 2">
    <name type="scientific">Zooshikella harenae</name>
    <dbReference type="NCBI Taxonomy" id="2827238"/>
    <lineage>
        <taxon>Bacteria</taxon>
        <taxon>Pseudomonadati</taxon>
        <taxon>Pseudomonadota</taxon>
        <taxon>Gammaproteobacteria</taxon>
        <taxon>Oceanospirillales</taxon>
        <taxon>Zooshikellaceae</taxon>
        <taxon>Zooshikella</taxon>
    </lineage>
</organism>
<evidence type="ECO:0000313" key="1">
    <source>
        <dbReference type="EMBL" id="MBU2714229.1"/>
    </source>
</evidence>
<reference evidence="1 2" key="1">
    <citation type="submission" date="2021-04" db="EMBL/GenBank/DDBJ databases">
        <authorList>
            <person name="Pira H."/>
            <person name="Risdian C."/>
            <person name="Wink J."/>
        </authorList>
    </citation>
    <scope>NUCLEOTIDE SEQUENCE [LARGE SCALE GENOMIC DNA]</scope>
    <source>
        <strain evidence="1 2">WH53</strain>
    </source>
</reference>